<dbReference type="InterPro" id="IPR036264">
    <property type="entry name" value="Bact_exopeptidase_dim_dom"/>
</dbReference>
<dbReference type="PANTHER" id="PTHR11014">
    <property type="entry name" value="PEPTIDASE M20 FAMILY MEMBER"/>
    <property type="match status" value="1"/>
</dbReference>
<evidence type="ECO:0000313" key="3">
    <source>
        <dbReference type="EMBL" id="PRZ42872.1"/>
    </source>
</evidence>
<dbReference type="GO" id="GO:0016787">
    <property type="term" value="F:hydrolase activity"/>
    <property type="evidence" value="ECO:0007669"/>
    <property type="project" value="UniProtKB-KW"/>
</dbReference>
<evidence type="ECO:0000313" key="4">
    <source>
        <dbReference type="Proteomes" id="UP000237752"/>
    </source>
</evidence>
<feature type="binding site" evidence="1">
    <location>
        <position position="149"/>
    </location>
    <ligand>
        <name>Mn(2+)</name>
        <dbReference type="ChEBI" id="CHEBI:29035"/>
        <label>2</label>
    </ligand>
</feature>
<dbReference type="InterPro" id="IPR002933">
    <property type="entry name" value="Peptidase_M20"/>
</dbReference>
<protein>
    <submittedName>
        <fullName evidence="3">Hippurate hydrolase</fullName>
    </submittedName>
</protein>
<dbReference type="SUPFAM" id="SSF55031">
    <property type="entry name" value="Bacterial exopeptidase dimerisation domain"/>
    <property type="match status" value="1"/>
</dbReference>
<evidence type="ECO:0000259" key="2">
    <source>
        <dbReference type="Pfam" id="PF07687"/>
    </source>
</evidence>
<organism evidence="3 4">
    <name type="scientific">Antricoccus suffuscus</name>
    <dbReference type="NCBI Taxonomy" id="1629062"/>
    <lineage>
        <taxon>Bacteria</taxon>
        <taxon>Bacillati</taxon>
        <taxon>Actinomycetota</taxon>
        <taxon>Actinomycetes</taxon>
        <taxon>Geodermatophilales</taxon>
        <taxon>Antricoccaceae</taxon>
        <taxon>Antricoccus</taxon>
    </lineage>
</organism>
<dbReference type="RefSeq" id="WP_106348425.1">
    <property type="nucleotide sequence ID" value="NZ_PVUE01000004.1"/>
</dbReference>
<dbReference type="Pfam" id="PF01546">
    <property type="entry name" value="Peptidase_M20"/>
    <property type="match status" value="1"/>
</dbReference>
<dbReference type="OrthoDB" id="9777385at2"/>
<keyword evidence="4" id="KW-1185">Reference proteome</keyword>
<accession>A0A2T1A2N9</accession>
<keyword evidence="1" id="KW-0464">Manganese</keyword>
<dbReference type="Pfam" id="PF07687">
    <property type="entry name" value="M20_dimer"/>
    <property type="match status" value="1"/>
</dbReference>
<dbReference type="Gene3D" id="3.30.70.360">
    <property type="match status" value="1"/>
</dbReference>
<feature type="domain" description="Peptidase M20 dimerisation" evidence="2">
    <location>
        <begin position="198"/>
        <end position="293"/>
    </location>
</feature>
<dbReference type="PANTHER" id="PTHR11014:SF63">
    <property type="entry name" value="METALLOPEPTIDASE, PUTATIVE (AFU_ORTHOLOGUE AFUA_6G09600)-RELATED"/>
    <property type="match status" value="1"/>
</dbReference>
<dbReference type="Proteomes" id="UP000237752">
    <property type="component" value="Unassembled WGS sequence"/>
</dbReference>
<dbReference type="NCBIfam" id="TIGR01891">
    <property type="entry name" value="amidohydrolases"/>
    <property type="match status" value="1"/>
</dbReference>
<dbReference type="InterPro" id="IPR017439">
    <property type="entry name" value="Amidohydrolase"/>
</dbReference>
<dbReference type="Gene3D" id="3.40.630.10">
    <property type="entry name" value="Zn peptidases"/>
    <property type="match status" value="1"/>
</dbReference>
<proteinExistence type="predicted"/>
<dbReference type="InterPro" id="IPR011650">
    <property type="entry name" value="Peptidase_M20_dimer"/>
</dbReference>
<feature type="binding site" evidence="1">
    <location>
        <position position="115"/>
    </location>
    <ligand>
        <name>Mn(2+)</name>
        <dbReference type="ChEBI" id="CHEBI:29035"/>
        <label>2</label>
    </ligand>
</feature>
<dbReference type="GO" id="GO:0046872">
    <property type="term" value="F:metal ion binding"/>
    <property type="evidence" value="ECO:0007669"/>
    <property type="project" value="UniProtKB-KW"/>
</dbReference>
<feature type="binding site" evidence="1">
    <location>
        <position position="113"/>
    </location>
    <ligand>
        <name>Mn(2+)</name>
        <dbReference type="ChEBI" id="CHEBI:29035"/>
        <label>2</label>
    </ligand>
</feature>
<dbReference type="EMBL" id="PVUE01000004">
    <property type="protein sequence ID" value="PRZ42872.1"/>
    <property type="molecule type" value="Genomic_DNA"/>
</dbReference>
<keyword evidence="1" id="KW-0479">Metal-binding</keyword>
<dbReference type="PIRSF" id="PIRSF005962">
    <property type="entry name" value="Pept_M20D_amidohydro"/>
    <property type="match status" value="1"/>
</dbReference>
<comment type="cofactor">
    <cofactor evidence="1">
        <name>Mn(2+)</name>
        <dbReference type="ChEBI" id="CHEBI:29035"/>
    </cofactor>
    <text evidence="1">The Mn(2+) ion enhances activity.</text>
</comment>
<keyword evidence="3" id="KW-0378">Hydrolase</keyword>
<dbReference type="AlphaFoldDB" id="A0A2T1A2N9"/>
<feature type="binding site" evidence="1">
    <location>
        <position position="176"/>
    </location>
    <ligand>
        <name>Mn(2+)</name>
        <dbReference type="ChEBI" id="CHEBI:29035"/>
        <label>2</label>
    </ligand>
</feature>
<name>A0A2T1A2N9_9ACTN</name>
<dbReference type="SUPFAM" id="SSF53187">
    <property type="entry name" value="Zn-dependent exopeptidases"/>
    <property type="match status" value="1"/>
</dbReference>
<comment type="caution">
    <text evidence="3">The sequence shown here is derived from an EMBL/GenBank/DDBJ whole genome shotgun (WGS) entry which is preliminary data.</text>
</comment>
<sequence>MSTTQKVLDGIADLKDWHEAFYQDLHQNPELSFQETRTAGLIADRLRALGYEVHEGIGPTGLVGILRNGDGTTVLARADMDALPVEELTDLPYRSKHTTSDATGAQVHVMHACGHDMHVTCLLATAELLANNKDAWSGTFIPLFQPAEEVGTGAKSMIDGGLADIIPTPDVALGQHLVPLPYDVVASRPGPAMSAADSIRVTLHGRGTHGSMPHGGIDPITLGGAIVQRLNGIVSRELRPGTFAVVTVGSFQAGSKSNIIPADAVLLLNIRAYSERVRAKLKESIERIIIAECEASDTPQPPDFEYYDQFPLTDNTEAVYDHVSAAFAEHFGDKSTLMTPSTGSEDFSDIPVALGAPFLFWNFGGTDPDVYATAAAAGRLAQDIPSNHSGYFAPVMGPAIDNGTKAMVVAVMSYLGN</sequence>
<evidence type="ECO:0000256" key="1">
    <source>
        <dbReference type="PIRSR" id="PIRSR005962-1"/>
    </source>
</evidence>
<gene>
    <name evidence="3" type="ORF">CLV47_104220</name>
</gene>
<reference evidence="3 4" key="1">
    <citation type="submission" date="2018-03" db="EMBL/GenBank/DDBJ databases">
        <title>Genomic Encyclopedia of Archaeal and Bacterial Type Strains, Phase II (KMG-II): from individual species to whole genera.</title>
        <authorList>
            <person name="Goeker M."/>
        </authorList>
    </citation>
    <scope>NUCLEOTIDE SEQUENCE [LARGE SCALE GENOMIC DNA]</scope>
    <source>
        <strain evidence="3 4">DSM 100065</strain>
    </source>
</reference>